<evidence type="ECO:0000313" key="3">
    <source>
        <dbReference type="Proteomes" id="UP000054558"/>
    </source>
</evidence>
<name>A0A0U9HIG3_KLENI</name>
<reference evidence="2 3" key="1">
    <citation type="journal article" date="2014" name="Nat. Commun.">
        <title>Klebsormidium flaccidum genome reveals primary factors for plant terrestrial adaptation.</title>
        <authorList>
            <person name="Hori K."/>
            <person name="Maruyama F."/>
            <person name="Fujisawa T."/>
            <person name="Togashi T."/>
            <person name="Yamamoto N."/>
            <person name="Seo M."/>
            <person name="Sato S."/>
            <person name="Yamada T."/>
            <person name="Mori H."/>
            <person name="Tajima N."/>
            <person name="Moriyama T."/>
            <person name="Ikeuchi M."/>
            <person name="Watanabe M."/>
            <person name="Wada H."/>
            <person name="Kobayashi K."/>
            <person name="Saito M."/>
            <person name="Masuda T."/>
            <person name="Sasaki-Sekimoto Y."/>
            <person name="Mashiguchi K."/>
            <person name="Awai K."/>
            <person name="Shimojima M."/>
            <person name="Masuda S."/>
            <person name="Iwai M."/>
            <person name="Nobusawa T."/>
            <person name="Narise T."/>
            <person name="Kondo S."/>
            <person name="Saito H."/>
            <person name="Sato R."/>
            <person name="Murakawa M."/>
            <person name="Ihara Y."/>
            <person name="Oshima-Yamada Y."/>
            <person name="Ohtaka K."/>
            <person name="Satoh M."/>
            <person name="Sonobe K."/>
            <person name="Ishii M."/>
            <person name="Ohtani R."/>
            <person name="Kanamori-Sato M."/>
            <person name="Honoki R."/>
            <person name="Miyazaki D."/>
            <person name="Mochizuki H."/>
            <person name="Umetsu J."/>
            <person name="Higashi K."/>
            <person name="Shibata D."/>
            <person name="Kamiya Y."/>
            <person name="Sato N."/>
            <person name="Nakamura Y."/>
            <person name="Tabata S."/>
            <person name="Ida S."/>
            <person name="Kurokawa K."/>
            <person name="Ohta H."/>
        </authorList>
    </citation>
    <scope>NUCLEOTIDE SEQUENCE [LARGE SCALE GENOMIC DNA]</scope>
    <source>
        <strain evidence="2 3">NIES-2285</strain>
    </source>
</reference>
<dbReference type="EMBL" id="DF237010">
    <property type="protein sequence ID" value="GAQ80730.1"/>
    <property type="molecule type" value="Genomic_DNA"/>
</dbReference>
<accession>A0A0U9HIG3</accession>
<feature type="chain" id="PRO_5006864946" evidence="1">
    <location>
        <begin position="41"/>
        <end position="608"/>
    </location>
</feature>
<protein>
    <submittedName>
        <fullName evidence="2">Uncharacterized protein</fullName>
    </submittedName>
</protein>
<dbReference type="Proteomes" id="UP000054558">
    <property type="component" value="Unassembled WGS sequence"/>
</dbReference>
<keyword evidence="3" id="KW-1185">Reference proteome</keyword>
<evidence type="ECO:0000313" key="2">
    <source>
        <dbReference type="EMBL" id="GAQ80730.1"/>
    </source>
</evidence>
<organism evidence="2 3">
    <name type="scientific">Klebsormidium nitens</name>
    <name type="common">Green alga</name>
    <name type="synonym">Ulothrix nitens</name>
    <dbReference type="NCBI Taxonomy" id="105231"/>
    <lineage>
        <taxon>Eukaryota</taxon>
        <taxon>Viridiplantae</taxon>
        <taxon>Streptophyta</taxon>
        <taxon>Klebsormidiophyceae</taxon>
        <taxon>Klebsormidiales</taxon>
        <taxon>Klebsormidiaceae</taxon>
        <taxon>Klebsormidium</taxon>
    </lineage>
</organism>
<dbReference type="Gene3D" id="3.30.450.20">
    <property type="entry name" value="PAS domain"/>
    <property type="match status" value="1"/>
</dbReference>
<keyword evidence="1" id="KW-0732">Signal</keyword>
<gene>
    <name evidence="2" type="ORF">KFL_000610080</name>
</gene>
<evidence type="ECO:0000256" key="1">
    <source>
        <dbReference type="SAM" id="SignalP"/>
    </source>
</evidence>
<sequence length="608" mass="65204">MGAVAKQSVNNMGPRLRTCGTVLLAMMGLFICFMLPGTQAQQSSITNCINDPAKETGCELAITRNLVLNVIADVAAAKDPFEVYTKLNNKDPRYVFNGFYTFVYDSKGIRVAHVNTSSLGLELQDSNDDIGVPTYPNFAENVRAIARAGGGTTEYLFTGAGGRLGLKKSYIGPELPNGYSVGAGYTEISSCLYTNYTFCSPVAAYALSTNLATGLEYAPNPQTLIDAVNRQVYPGTIPGGFYTQIYDGNPATGYVCMAHGAVIEKAGKTPQESEAPDVAAALTSAFEQGIAQYVGYLLNGRVKYTWLQPVESVVTGRKYFVLAGYLTDSSPVRNADDSLSLPACHSDPVKETGCEYAAMVNLVNLVVADVNAASDPRKVYEAINSNDPRYQANGFYPLVLDVNFHRVAYPNATGIGNSATKGLSAARIPVYTNFREVTLELGKSGGGTYEYIFVGKTDLGLKRSIAKALTSSSRFCTPVVAYTLASNFGRILRYAGTVQPLLDAANQEVYPGRTLGGFYVTVYDADPATGFRCLAHGDVFAKAGKTPLESETPDVAAALLTAFAEGAPKYIYYVLNGANKYTWLEPVQQPATGKKFFILSGYLTGPSF</sequence>
<proteinExistence type="predicted"/>
<dbReference type="AlphaFoldDB" id="A0A0U9HIG3"/>
<feature type="signal peptide" evidence="1">
    <location>
        <begin position="1"/>
        <end position="40"/>
    </location>
</feature>